<dbReference type="CDD" id="cd00202">
    <property type="entry name" value="ZnF_GATA"/>
    <property type="match status" value="2"/>
</dbReference>
<dbReference type="InterPro" id="IPR013860">
    <property type="entry name" value="AreA_GATA"/>
</dbReference>
<evidence type="ECO:0000256" key="2">
    <source>
        <dbReference type="ARBA" id="ARBA00022723"/>
    </source>
</evidence>
<dbReference type="EMBL" id="KV921931">
    <property type="protein sequence ID" value="ORE06060.1"/>
    <property type="molecule type" value="Genomic_DNA"/>
</dbReference>
<name>A0A1X0R224_RHIZD</name>
<accession>A0A1X0R224</accession>
<evidence type="ECO:0000256" key="4">
    <source>
        <dbReference type="ARBA" id="ARBA00022833"/>
    </source>
</evidence>
<dbReference type="FunFam" id="3.30.50.10:FF:000007">
    <property type="entry name" value="Nitrogen regulatory AreA, N-terminal"/>
    <property type="match status" value="1"/>
</dbReference>
<dbReference type="Proteomes" id="UP000242414">
    <property type="component" value="Unassembled WGS sequence"/>
</dbReference>
<feature type="compositionally biased region" description="Basic and acidic residues" evidence="9">
    <location>
        <begin position="353"/>
        <end position="363"/>
    </location>
</feature>
<dbReference type="InterPro" id="IPR039355">
    <property type="entry name" value="Transcription_factor_GATA"/>
</dbReference>
<dbReference type="GO" id="GO:0008270">
    <property type="term" value="F:zinc ion binding"/>
    <property type="evidence" value="ECO:0007669"/>
    <property type="project" value="UniProtKB-KW"/>
</dbReference>
<sequence>MAPLVLTIKGNKTFSPFSALTSEDELSKTWRVCTRIKDSLENGSRLENLSWRLWFRQHVLSNKKKTFSALSLQTARKLSVNTVLPKEQKSEERQVQLMLSNYQFIMPQFSSDQATANYTTTMGDMADGWDFGYPSPTNPYYSPTQSHLTPPTANNNSNDNNNMLLFENIMTQLPPADNNALYVANTSMPPPPPTATLHNKLLGNMTTQSLQFNHQGHLLNQPNANYSLSEPSSPHDKSYRKSSNSQSENKPVCTNCGATSTPLWRRSAEDELLCNACGLYQKLHNAPRPKTLKPHNARKESKDDEGSQLVCSNCSTTTTPLWRRDDEGAPLCNACGLYLKLHHERRPLSMKTDIIKKRQRYESSHNNSNHTRKSHKKSKEAQQQQQQQEPSPPQIQQQQQNQGSFMFIDSVFPVTGATSTVIAPSAMVEDVLSNYC</sequence>
<evidence type="ECO:0000256" key="9">
    <source>
        <dbReference type="SAM" id="MobiDB-lite"/>
    </source>
</evidence>
<dbReference type="GO" id="GO:0000978">
    <property type="term" value="F:RNA polymerase II cis-regulatory region sequence-specific DNA binding"/>
    <property type="evidence" value="ECO:0007669"/>
    <property type="project" value="TreeGrafter"/>
</dbReference>
<feature type="region of interest" description="Disordered" evidence="9">
    <location>
        <begin position="286"/>
        <end position="310"/>
    </location>
</feature>
<dbReference type="VEuPathDB" id="FungiDB:BCV72DRAFT_329594"/>
<dbReference type="PANTHER" id="PTHR10071:SF281">
    <property type="entry name" value="BOX A-BINDING FACTOR-RELATED"/>
    <property type="match status" value="1"/>
</dbReference>
<keyword evidence="4" id="KW-0862">Zinc</keyword>
<dbReference type="InterPro" id="IPR000679">
    <property type="entry name" value="Znf_GATA"/>
</dbReference>
<keyword evidence="3 8" id="KW-0863">Zinc-finger</keyword>
<dbReference type="PROSITE" id="PS00344">
    <property type="entry name" value="GATA_ZN_FINGER_1"/>
    <property type="match status" value="1"/>
</dbReference>
<feature type="region of interest" description="Disordered" evidence="9">
    <location>
        <begin position="350"/>
        <end position="401"/>
    </location>
</feature>
<feature type="compositionally biased region" description="Polar residues" evidence="9">
    <location>
        <begin position="219"/>
        <end position="232"/>
    </location>
</feature>
<feature type="domain" description="GATA-type" evidence="10">
    <location>
        <begin position="253"/>
        <end position="300"/>
    </location>
</feature>
<dbReference type="AlphaFoldDB" id="A0A1X0R224"/>
<feature type="compositionally biased region" description="Basic residues" evidence="9">
    <location>
        <begin position="286"/>
        <end position="296"/>
    </location>
</feature>
<evidence type="ECO:0000256" key="6">
    <source>
        <dbReference type="ARBA" id="ARBA00023163"/>
    </source>
</evidence>
<evidence type="ECO:0000256" key="8">
    <source>
        <dbReference type="PROSITE-ProRule" id="PRU00094"/>
    </source>
</evidence>
<evidence type="ECO:0000256" key="5">
    <source>
        <dbReference type="ARBA" id="ARBA00023015"/>
    </source>
</evidence>
<dbReference type="SUPFAM" id="SSF57716">
    <property type="entry name" value="Glucocorticoid receptor-like (DNA-binding domain)"/>
    <property type="match status" value="2"/>
</dbReference>
<dbReference type="OrthoDB" id="515401at2759"/>
<feature type="domain" description="GATA-type" evidence="10">
    <location>
        <begin position="305"/>
        <end position="358"/>
    </location>
</feature>
<dbReference type="GO" id="GO:0005634">
    <property type="term" value="C:nucleus"/>
    <property type="evidence" value="ECO:0007669"/>
    <property type="project" value="UniProtKB-SubCell"/>
</dbReference>
<dbReference type="SMART" id="SM00401">
    <property type="entry name" value="ZnF_GATA"/>
    <property type="match status" value="2"/>
</dbReference>
<dbReference type="GO" id="GO:0045944">
    <property type="term" value="P:positive regulation of transcription by RNA polymerase II"/>
    <property type="evidence" value="ECO:0007669"/>
    <property type="project" value="TreeGrafter"/>
</dbReference>
<dbReference type="PROSITE" id="PS50114">
    <property type="entry name" value="GATA_ZN_FINGER_2"/>
    <property type="match status" value="2"/>
</dbReference>
<keyword evidence="2" id="KW-0479">Metal-binding</keyword>
<dbReference type="InterPro" id="IPR013088">
    <property type="entry name" value="Znf_NHR/GATA"/>
</dbReference>
<gene>
    <name evidence="11" type="ORF">BCV72DRAFT_329594</name>
</gene>
<protein>
    <recommendedName>
        <fullName evidence="10">GATA-type domain-containing protein</fullName>
    </recommendedName>
</protein>
<reference evidence="11" key="1">
    <citation type="journal article" date="2016" name="Proc. Natl. Acad. Sci. U.S.A.">
        <title>Lipid metabolic changes in an early divergent fungus govern the establishment of a mutualistic symbiosis with endobacteria.</title>
        <authorList>
            <person name="Lastovetsky O.A."/>
            <person name="Gaspar M.L."/>
            <person name="Mondo S.J."/>
            <person name="LaButti K.M."/>
            <person name="Sandor L."/>
            <person name="Grigoriev I.V."/>
            <person name="Henry S.A."/>
            <person name="Pawlowska T.E."/>
        </authorList>
    </citation>
    <scope>NUCLEOTIDE SEQUENCE [LARGE SCALE GENOMIC DNA]</scope>
    <source>
        <strain evidence="11">ATCC 52814</strain>
    </source>
</reference>
<dbReference type="Pfam" id="PF08550">
    <property type="entry name" value="GATA_AreA"/>
    <property type="match status" value="1"/>
</dbReference>
<keyword evidence="6" id="KW-0804">Transcription</keyword>
<proteinExistence type="predicted"/>
<comment type="subcellular location">
    <subcellularLocation>
        <location evidence="1">Nucleus</location>
    </subcellularLocation>
</comment>
<evidence type="ECO:0000256" key="7">
    <source>
        <dbReference type="ARBA" id="ARBA00023242"/>
    </source>
</evidence>
<evidence type="ECO:0000313" key="11">
    <source>
        <dbReference type="EMBL" id="ORE06060.1"/>
    </source>
</evidence>
<dbReference type="Gene3D" id="3.30.50.10">
    <property type="entry name" value="Erythroid Transcription Factor GATA-1, subunit A"/>
    <property type="match status" value="2"/>
</dbReference>
<feature type="region of interest" description="Disordered" evidence="9">
    <location>
        <begin position="219"/>
        <end position="253"/>
    </location>
</feature>
<evidence type="ECO:0000259" key="10">
    <source>
        <dbReference type="PROSITE" id="PS50114"/>
    </source>
</evidence>
<organism evidence="11">
    <name type="scientific">Rhizopus microsporus var. microsporus</name>
    <dbReference type="NCBI Taxonomy" id="86635"/>
    <lineage>
        <taxon>Eukaryota</taxon>
        <taxon>Fungi</taxon>
        <taxon>Fungi incertae sedis</taxon>
        <taxon>Mucoromycota</taxon>
        <taxon>Mucoromycotina</taxon>
        <taxon>Mucoromycetes</taxon>
        <taxon>Mucorales</taxon>
        <taxon>Mucorineae</taxon>
        <taxon>Rhizopodaceae</taxon>
        <taxon>Rhizopus</taxon>
    </lineage>
</organism>
<dbReference type="Pfam" id="PF00320">
    <property type="entry name" value="GATA"/>
    <property type="match status" value="2"/>
</dbReference>
<keyword evidence="5" id="KW-0805">Transcription regulation</keyword>
<dbReference type="GO" id="GO:0000981">
    <property type="term" value="F:DNA-binding transcription factor activity, RNA polymerase II-specific"/>
    <property type="evidence" value="ECO:0007669"/>
    <property type="project" value="TreeGrafter"/>
</dbReference>
<keyword evidence="7" id="KW-0539">Nucleus</keyword>
<dbReference type="PANTHER" id="PTHR10071">
    <property type="entry name" value="TRANSCRIPTION FACTOR GATA FAMILY MEMBER"/>
    <property type="match status" value="1"/>
</dbReference>
<dbReference type="GO" id="GO:0000122">
    <property type="term" value="P:negative regulation of transcription by RNA polymerase II"/>
    <property type="evidence" value="ECO:0007669"/>
    <property type="project" value="TreeGrafter"/>
</dbReference>
<evidence type="ECO:0000256" key="1">
    <source>
        <dbReference type="ARBA" id="ARBA00004123"/>
    </source>
</evidence>
<evidence type="ECO:0000256" key="3">
    <source>
        <dbReference type="ARBA" id="ARBA00022771"/>
    </source>
</evidence>
<feature type="compositionally biased region" description="Low complexity" evidence="9">
    <location>
        <begin position="382"/>
        <end position="401"/>
    </location>
</feature>
<dbReference type="PRINTS" id="PR00619">
    <property type="entry name" value="GATAZNFINGER"/>
</dbReference>